<comment type="caution">
    <text evidence="3">The sequence shown here is derived from an EMBL/GenBank/DDBJ whole genome shotgun (WGS) entry which is preliminary data.</text>
</comment>
<dbReference type="Gene3D" id="1.20.1070.10">
    <property type="entry name" value="Rhodopsin 7-helix transmembrane proteins"/>
    <property type="match status" value="1"/>
</dbReference>
<sequence length="386" mass="44136">MYLRSSPHPISVCRTHTPSLPEIDQIFQPRKHTVICQLNGKKALFGQSCCQGLRKSIGSHQRKSTATISLKPLNEKIQMKTCIDDNKDYRVNDRFELLPLPHSRGAQSTLEENISCDSQLTGNNPSEKNNSLSTPLNEPCSPIETSLSKGNPHSVKDNMMAGEGTHAKCKCNLVSSRNHEVDCIARLIQQADVVGGKTQHSSIVLSRRRRSSSNSGWWIGQTRTTVLLLVVTFTFIGLTLPYMIYTEIKQFQPGGAIRIYNFHTHHIFEELGRFLLFINNGLNFLVYMTGRQFRKGFRLLIYRIKASLCSWSREHRNQWHRHPPNRQRNTILLMSNRNGGQTCKLRFTPNLRDRCKPVRYTDSEALIRGLPKPVQINRPFCRIDLT</sequence>
<dbReference type="AlphaFoldDB" id="A0A8J4SYY5"/>
<keyword evidence="4" id="KW-1185">Reference proteome</keyword>
<evidence type="ECO:0000313" key="3">
    <source>
        <dbReference type="EMBL" id="KAF5400250.1"/>
    </source>
</evidence>
<dbReference type="EMBL" id="LUCH01003344">
    <property type="protein sequence ID" value="KAF5400250.1"/>
    <property type="molecule type" value="Genomic_DNA"/>
</dbReference>
<feature type="transmembrane region" description="Helical" evidence="2">
    <location>
        <begin position="271"/>
        <end position="290"/>
    </location>
</feature>
<reference evidence="3" key="1">
    <citation type="submission" date="2019-05" db="EMBL/GenBank/DDBJ databases">
        <title>Annotation for the trematode Paragonimus heterotremus.</title>
        <authorList>
            <person name="Choi Y.-J."/>
        </authorList>
    </citation>
    <scope>NUCLEOTIDE SEQUENCE</scope>
    <source>
        <strain evidence="3">LC</strain>
    </source>
</reference>
<evidence type="ECO:0008006" key="5">
    <source>
        <dbReference type="Google" id="ProtNLM"/>
    </source>
</evidence>
<keyword evidence="2" id="KW-0812">Transmembrane</keyword>
<evidence type="ECO:0000256" key="2">
    <source>
        <dbReference type="SAM" id="Phobius"/>
    </source>
</evidence>
<evidence type="ECO:0000256" key="1">
    <source>
        <dbReference type="SAM" id="MobiDB-lite"/>
    </source>
</evidence>
<evidence type="ECO:0000313" key="4">
    <source>
        <dbReference type="Proteomes" id="UP000748531"/>
    </source>
</evidence>
<feature type="transmembrane region" description="Helical" evidence="2">
    <location>
        <begin position="226"/>
        <end position="245"/>
    </location>
</feature>
<feature type="region of interest" description="Disordered" evidence="1">
    <location>
        <begin position="116"/>
        <end position="136"/>
    </location>
</feature>
<proteinExistence type="predicted"/>
<keyword evidence="2" id="KW-0472">Membrane</keyword>
<keyword evidence="2" id="KW-1133">Transmembrane helix</keyword>
<dbReference type="OrthoDB" id="9990906at2759"/>
<accession>A0A8J4SYY5</accession>
<dbReference type="Proteomes" id="UP000748531">
    <property type="component" value="Unassembled WGS sequence"/>
</dbReference>
<protein>
    <recommendedName>
        <fullName evidence="5">G-protein coupled receptors family 1 profile domain-containing protein</fullName>
    </recommendedName>
</protein>
<organism evidence="3 4">
    <name type="scientific">Paragonimus heterotremus</name>
    <dbReference type="NCBI Taxonomy" id="100268"/>
    <lineage>
        <taxon>Eukaryota</taxon>
        <taxon>Metazoa</taxon>
        <taxon>Spiralia</taxon>
        <taxon>Lophotrochozoa</taxon>
        <taxon>Platyhelminthes</taxon>
        <taxon>Trematoda</taxon>
        <taxon>Digenea</taxon>
        <taxon>Plagiorchiida</taxon>
        <taxon>Troglotremata</taxon>
        <taxon>Troglotrematidae</taxon>
        <taxon>Paragonimus</taxon>
    </lineage>
</organism>
<name>A0A8J4SYY5_9TREM</name>
<gene>
    <name evidence="3" type="ORF">PHET_06696</name>
</gene>
<dbReference type="SUPFAM" id="SSF81321">
    <property type="entry name" value="Family A G protein-coupled receptor-like"/>
    <property type="match status" value="1"/>
</dbReference>